<accession>A0A4Z1NZA2</accession>
<dbReference type="OrthoDB" id="10365925at2759"/>
<keyword evidence="2" id="KW-1185">Reference proteome</keyword>
<evidence type="ECO:0000313" key="1">
    <source>
        <dbReference type="EMBL" id="TID20152.1"/>
    </source>
</evidence>
<evidence type="ECO:0008006" key="3">
    <source>
        <dbReference type="Google" id="ProtNLM"/>
    </source>
</evidence>
<dbReference type="AlphaFoldDB" id="A0A4Z1NZA2"/>
<dbReference type="EMBL" id="SNSC02000011">
    <property type="protein sequence ID" value="TID20152.1"/>
    <property type="molecule type" value="Genomic_DNA"/>
</dbReference>
<organism evidence="1 2">
    <name type="scientific">Venturia nashicola</name>
    <dbReference type="NCBI Taxonomy" id="86259"/>
    <lineage>
        <taxon>Eukaryota</taxon>
        <taxon>Fungi</taxon>
        <taxon>Dikarya</taxon>
        <taxon>Ascomycota</taxon>
        <taxon>Pezizomycotina</taxon>
        <taxon>Dothideomycetes</taxon>
        <taxon>Pleosporomycetidae</taxon>
        <taxon>Venturiales</taxon>
        <taxon>Venturiaceae</taxon>
        <taxon>Venturia</taxon>
    </lineage>
</organism>
<evidence type="ECO:0000313" key="2">
    <source>
        <dbReference type="Proteomes" id="UP000298493"/>
    </source>
</evidence>
<sequence length="328" mass="37691">MKFRSSKDIRKLIIGISKSCPSANKRFPSPSFDSLNGPPQQLYNTNITASNCAEIENPSLGALGKLPAELRIEIYELVAQDHTIPLNDPICLNMLTNFRSAEQSLALLRVSKQLHGEFKAVHKKHAWPTILCYFAKRQQDIVAHAEKALCLFDKNVLLGRQINRLTIVAYAFGGGEDELKYMTLFLKELLAPPPHTKVEASITHDPAKINHAQLKKLRVILYLTSWTMTRTLQMGSDDSLGAMCHAIMLGSTFDGEDCPRRFENLENLELRIRYTSRYGAEQYTYNFCRNLNRSYPYNQLSIPLATQYRLRKQNRVHRTHYLEWFDKR</sequence>
<protein>
    <recommendedName>
        <fullName evidence="3">F-box domain-containing protein</fullName>
    </recommendedName>
</protein>
<dbReference type="Proteomes" id="UP000298493">
    <property type="component" value="Unassembled WGS sequence"/>
</dbReference>
<gene>
    <name evidence="1" type="ORF">E6O75_ATG07612</name>
</gene>
<proteinExistence type="predicted"/>
<name>A0A4Z1NZA2_9PEZI</name>
<reference evidence="1 2" key="1">
    <citation type="submission" date="2019-04" db="EMBL/GenBank/DDBJ databases">
        <title>High contiguity whole genome sequence and gene annotation resource for two Venturia nashicola isolates.</title>
        <authorList>
            <person name="Prokchorchik M."/>
            <person name="Won K."/>
            <person name="Lee Y."/>
            <person name="Choi E.D."/>
            <person name="Segonzac C."/>
            <person name="Sohn K.H."/>
        </authorList>
    </citation>
    <scope>NUCLEOTIDE SEQUENCE [LARGE SCALE GENOMIC DNA]</scope>
    <source>
        <strain evidence="1 2">PRI2</strain>
    </source>
</reference>
<comment type="caution">
    <text evidence="1">The sequence shown here is derived from an EMBL/GenBank/DDBJ whole genome shotgun (WGS) entry which is preliminary data.</text>
</comment>